<proteinExistence type="predicted"/>
<reference evidence="1" key="1">
    <citation type="submission" date="2020-08" db="EMBL/GenBank/DDBJ databases">
        <title>Plant Genome Project.</title>
        <authorList>
            <person name="Zhang R.-G."/>
        </authorList>
    </citation>
    <scope>NUCLEOTIDE SEQUENCE</scope>
    <source>
        <strain evidence="1">WSP0</strain>
        <tissue evidence="1">Leaf</tissue>
    </source>
</reference>
<dbReference type="Proteomes" id="UP000823749">
    <property type="component" value="Chromosome 11"/>
</dbReference>
<dbReference type="EMBL" id="JACTNZ010000011">
    <property type="protein sequence ID" value="KAG5525615.1"/>
    <property type="molecule type" value="Genomic_DNA"/>
</dbReference>
<gene>
    <name evidence="1" type="ORF">RHGRI_032056</name>
</gene>
<evidence type="ECO:0000313" key="2">
    <source>
        <dbReference type="Proteomes" id="UP000823749"/>
    </source>
</evidence>
<sequence>MVLTYMRTYILRYRERKFDARVKSDFTILRMMGEVRFYDTENDVVGAVVQGRIGHNLLSSCFSTSRWKFLFPSSSPSLHIGDLMACRVVSSIALLFSSFDNEVLLLKF</sequence>
<accession>A0AAV6IG13</accession>
<protein>
    <submittedName>
        <fullName evidence="1">Uncharacterized protein</fullName>
    </submittedName>
</protein>
<comment type="caution">
    <text evidence="1">The sequence shown here is derived from an EMBL/GenBank/DDBJ whole genome shotgun (WGS) entry which is preliminary data.</text>
</comment>
<organism evidence="1 2">
    <name type="scientific">Rhododendron griersonianum</name>
    <dbReference type="NCBI Taxonomy" id="479676"/>
    <lineage>
        <taxon>Eukaryota</taxon>
        <taxon>Viridiplantae</taxon>
        <taxon>Streptophyta</taxon>
        <taxon>Embryophyta</taxon>
        <taxon>Tracheophyta</taxon>
        <taxon>Spermatophyta</taxon>
        <taxon>Magnoliopsida</taxon>
        <taxon>eudicotyledons</taxon>
        <taxon>Gunneridae</taxon>
        <taxon>Pentapetalae</taxon>
        <taxon>asterids</taxon>
        <taxon>Ericales</taxon>
        <taxon>Ericaceae</taxon>
        <taxon>Ericoideae</taxon>
        <taxon>Rhodoreae</taxon>
        <taxon>Rhododendron</taxon>
    </lineage>
</organism>
<evidence type="ECO:0000313" key="1">
    <source>
        <dbReference type="EMBL" id="KAG5525615.1"/>
    </source>
</evidence>
<name>A0AAV6IG13_9ERIC</name>
<dbReference type="AlphaFoldDB" id="A0AAV6IG13"/>
<keyword evidence="2" id="KW-1185">Reference proteome</keyword>